<feature type="region of interest" description="Disordered" evidence="1">
    <location>
        <begin position="428"/>
        <end position="454"/>
    </location>
</feature>
<evidence type="ECO:0000313" key="3">
    <source>
        <dbReference type="EMBL" id="EPE10849.1"/>
    </source>
</evidence>
<reference evidence="3 4" key="1">
    <citation type="journal article" date="2013" name="BMC Genomics">
        <title>The genome and transcriptome of the pine saprophyte Ophiostoma piceae, and a comparison with the bark beetle-associated pine pathogen Grosmannia clavigera.</title>
        <authorList>
            <person name="Haridas S."/>
            <person name="Wang Y."/>
            <person name="Lim L."/>
            <person name="Massoumi Alamouti S."/>
            <person name="Jackman S."/>
            <person name="Docking R."/>
            <person name="Robertson G."/>
            <person name="Birol I."/>
            <person name="Bohlmann J."/>
            <person name="Breuil C."/>
        </authorList>
    </citation>
    <scope>NUCLEOTIDE SEQUENCE [LARGE SCALE GENOMIC DNA]</scope>
    <source>
        <strain evidence="3 4">UAMH 11346</strain>
    </source>
</reference>
<dbReference type="Pfam" id="PF03417">
    <property type="entry name" value="AAT"/>
    <property type="match status" value="1"/>
</dbReference>
<dbReference type="STRING" id="1262450.S3CBG6"/>
<dbReference type="PANTHER" id="PTHR34180:SF1">
    <property type="entry name" value="BETA-ALANYL-DOPAMINE_CARCININE HYDROLASE"/>
    <property type="match status" value="1"/>
</dbReference>
<accession>S3CBG6</accession>
<dbReference type="InterPro" id="IPR047794">
    <property type="entry name" value="C45_proenzyme-like"/>
</dbReference>
<dbReference type="VEuPathDB" id="FungiDB:F503_05944"/>
<gene>
    <name evidence="3" type="ORF">F503_05944</name>
</gene>
<dbReference type="Gene3D" id="1.10.10.2120">
    <property type="match status" value="1"/>
</dbReference>
<dbReference type="AlphaFoldDB" id="S3CBG6"/>
<keyword evidence="3" id="KW-0808">Transferase</keyword>
<evidence type="ECO:0000259" key="2">
    <source>
        <dbReference type="Pfam" id="PF03417"/>
    </source>
</evidence>
<name>S3CBG6_OPHP1</name>
<sequence>MTQIDDTNNPHAYQHVVCRGLPYERGLAHGQQAKSKVQENVTYYRRPGKLAHSIELMEAIIQHVYKPALEQYYPSGFQEMQGIADGAGVTLDDVILLNSRYDLARLGDEPGIKPVTAEGATGTFTPATSNGTAAHEDMSNECTSVIFHHNATASGDMLTAQNWDMSARLWENDCIIYLEVHPDPSENKPSIFLVTEAGQLGRSGMNSAGLGVTANSLMSSDDYIPYPYEDGNGKVHNVPIVPILPISMLRRMILESNHFAEAMTCAFNFPRHVSNNVTVSTAEGFGLCLEVTPDRIYKVYREHADDRYLVHTNHFTHSGFLARQDVLCKYPGGSSWFRRERFEQSIRSKAQAGTLTNDDIILGFSDHISYPEAVCVHPDRNPIDAVISHLPGYPFRSNSATVACIIYNLSKTEVTVCKGPPCQGKFQTFKLEGPKGNKRGSQKQPGNVDRPEHP</sequence>
<proteinExistence type="predicted"/>
<dbReference type="EMBL" id="KE148146">
    <property type="protein sequence ID" value="EPE10849.1"/>
    <property type="molecule type" value="Genomic_DNA"/>
</dbReference>
<dbReference type="HOGENOM" id="CLU_037787_0_0_1"/>
<dbReference type="Proteomes" id="UP000016923">
    <property type="component" value="Unassembled WGS sequence"/>
</dbReference>
<dbReference type="NCBIfam" id="NF040521">
    <property type="entry name" value="C45_proenzyme"/>
    <property type="match status" value="1"/>
</dbReference>
<dbReference type="InterPro" id="IPR047801">
    <property type="entry name" value="Peptidase_C45"/>
</dbReference>
<evidence type="ECO:0000313" key="4">
    <source>
        <dbReference type="Proteomes" id="UP000016923"/>
    </source>
</evidence>
<dbReference type="InterPro" id="IPR005079">
    <property type="entry name" value="Peptidase_C45_hydrolase"/>
</dbReference>
<organism evidence="3 4">
    <name type="scientific">Ophiostoma piceae (strain UAMH 11346)</name>
    <name type="common">Sap stain fungus</name>
    <dbReference type="NCBI Taxonomy" id="1262450"/>
    <lineage>
        <taxon>Eukaryota</taxon>
        <taxon>Fungi</taxon>
        <taxon>Dikarya</taxon>
        <taxon>Ascomycota</taxon>
        <taxon>Pezizomycotina</taxon>
        <taxon>Sordariomycetes</taxon>
        <taxon>Sordariomycetidae</taxon>
        <taxon>Ophiostomatales</taxon>
        <taxon>Ophiostomataceae</taxon>
        <taxon>Ophiostoma</taxon>
    </lineage>
</organism>
<feature type="domain" description="Peptidase C45 hydrolase" evidence="2">
    <location>
        <begin position="245"/>
        <end position="367"/>
    </location>
</feature>
<keyword evidence="4" id="KW-1185">Reference proteome</keyword>
<protein>
    <submittedName>
        <fullName evidence="3">Acyl-coenzyme a 6-aminopenicillanic acid acyl-transferase</fullName>
    </submittedName>
</protein>
<dbReference type="OMA" id="IIYLEVH"/>
<dbReference type="PANTHER" id="PTHR34180">
    <property type="entry name" value="PEPTIDASE C45"/>
    <property type="match status" value="1"/>
</dbReference>
<dbReference type="eggNOG" id="ENOG502S05Z">
    <property type="taxonomic scope" value="Eukaryota"/>
</dbReference>
<dbReference type="Gene3D" id="3.60.60.10">
    <property type="entry name" value="Penicillin V Acylase, Chain A"/>
    <property type="match status" value="1"/>
</dbReference>
<dbReference type="GO" id="GO:0016740">
    <property type="term" value="F:transferase activity"/>
    <property type="evidence" value="ECO:0007669"/>
    <property type="project" value="UniProtKB-KW"/>
</dbReference>
<dbReference type="OrthoDB" id="189997at2759"/>
<evidence type="ECO:0000256" key="1">
    <source>
        <dbReference type="SAM" id="MobiDB-lite"/>
    </source>
</evidence>